<evidence type="ECO:0000313" key="4">
    <source>
        <dbReference type="Proteomes" id="UP000003165"/>
    </source>
</evidence>
<keyword evidence="4" id="KW-1185">Reference proteome</keyword>
<feature type="transmembrane region" description="Helical" evidence="1">
    <location>
        <begin position="126"/>
        <end position="147"/>
    </location>
</feature>
<name>B9Z8A7_9NEIS</name>
<dbReference type="EMBL" id="ACIS01000012">
    <property type="protein sequence ID" value="EEG07010.1"/>
    <property type="molecule type" value="Genomic_DNA"/>
</dbReference>
<dbReference type="Proteomes" id="UP000003165">
    <property type="component" value="Unassembled WGS sequence"/>
</dbReference>
<accession>B9Z8A7</accession>
<evidence type="ECO:0000259" key="2">
    <source>
        <dbReference type="Pfam" id="PF12158"/>
    </source>
</evidence>
<comment type="caution">
    <text evidence="3">The sequence shown here is derived from an EMBL/GenBank/DDBJ whole genome shotgun (WGS) entry which is preliminary data.</text>
</comment>
<keyword evidence="1" id="KW-1133">Transmembrane helix</keyword>
<evidence type="ECO:0000313" key="3">
    <source>
        <dbReference type="EMBL" id="EEG07010.1"/>
    </source>
</evidence>
<dbReference type="RefSeq" id="WP_008955612.1">
    <property type="nucleotide sequence ID" value="NZ_ACIS01000012.1"/>
</dbReference>
<dbReference type="AlphaFoldDB" id="B9Z8A7"/>
<gene>
    <name evidence="3" type="ORF">FuraDRAFT_3593</name>
</gene>
<keyword evidence="1" id="KW-0812">Transmembrane</keyword>
<dbReference type="Pfam" id="PF12158">
    <property type="entry name" value="DUF3592"/>
    <property type="match status" value="1"/>
</dbReference>
<feature type="domain" description="DUF3592" evidence="2">
    <location>
        <begin position="36"/>
        <end position="124"/>
    </location>
</feature>
<dbReference type="InterPro" id="IPR021994">
    <property type="entry name" value="DUF3592"/>
</dbReference>
<organism evidence="3 4">
    <name type="scientific">Pseudogulbenkiania ferrooxidans 2002</name>
    <dbReference type="NCBI Taxonomy" id="279714"/>
    <lineage>
        <taxon>Bacteria</taxon>
        <taxon>Pseudomonadati</taxon>
        <taxon>Pseudomonadota</taxon>
        <taxon>Betaproteobacteria</taxon>
        <taxon>Neisseriales</taxon>
        <taxon>Chromobacteriaceae</taxon>
        <taxon>Pseudogulbenkiania</taxon>
    </lineage>
</organism>
<protein>
    <recommendedName>
        <fullName evidence="2">DUF3592 domain-containing protein</fullName>
    </recommendedName>
</protein>
<evidence type="ECO:0000256" key="1">
    <source>
        <dbReference type="SAM" id="Phobius"/>
    </source>
</evidence>
<proteinExistence type="predicted"/>
<keyword evidence="1" id="KW-0472">Membrane</keyword>
<reference evidence="3 4" key="1">
    <citation type="submission" date="2009-02" db="EMBL/GenBank/DDBJ databases">
        <title>Sequencing of the draft genome and assembly of Lutiella nitroferrum 2002.</title>
        <authorList>
            <consortium name="US DOE Joint Genome Institute (JGI-PGF)"/>
            <person name="Lucas S."/>
            <person name="Copeland A."/>
            <person name="Lapidus A."/>
            <person name="Glavina del Rio T."/>
            <person name="Tice H."/>
            <person name="Bruce D."/>
            <person name="Goodwin L."/>
            <person name="Pitluck S."/>
            <person name="Larimer F."/>
            <person name="Land M.L."/>
            <person name="Hauser L."/>
            <person name="Coates J.D."/>
        </authorList>
    </citation>
    <scope>NUCLEOTIDE SEQUENCE [LARGE SCALE GENOMIC DNA]</scope>
    <source>
        <strain evidence="3 4">2002</strain>
    </source>
</reference>
<dbReference type="eggNOG" id="ENOG5033AVD">
    <property type="taxonomic scope" value="Bacteria"/>
</dbReference>
<sequence precursor="true">MRLIALALLLIGGAAFVYLWKLGEKGQSATHWPSASGTIVESRLDIRSHNGGDGNRDDYLPQLRYRYSVGGGVLESTIRRYPNPGAMQSRDQAEAVLAKYPNGAVVRVYYNPERPQEACLEPGEHWTAWAGKALTLLIAAAGLVLLLKGED</sequence>